<feature type="compositionally biased region" description="Gly residues" evidence="1">
    <location>
        <begin position="159"/>
        <end position="200"/>
    </location>
</feature>
<gene>
    <name evidence="2" type="ORF">FPZ54_04140</name>
</gene>
<reference evidence="2 3" key="1">
    <citation type="submission" date="2019-07" db="EMBL/GenBank/DDBJ databases">
        <title>Sphingomonas alkalisoli sp. nov., isolated from rhizosphere soil of Suaedae salsa.</title>
        <authorList>
            <person name="Zhang H."/>
            <person name="Xu L."/>
            <person name="Zhang J.-X."/>
            <person name="Sun J.-Q."/>
        </authorList>
    </citation>
    <scope>NUCLEOTIDE SEQUENCE [LARGE SCALE GENOMIC DNA]</scope>
    <source>
        <strain evidence="2 3">XS-10</strain>
    </source>
</reference>
<feature type="region of interest" description="Disordered" evidence="1">
    <location>
        <begin position="133"/>
        <end position="220"/>
    </location>
</feature>
<dbReference type="Proteomes" id="UP000318055">
    <property type="component" value="Chromosome"/>
</dbReference>
<dbReference type="KEGG" id="ssua:FPZ54_04140"/>
<accession>A0A518RCV0</accession>
<organism evidence="2 3">
    <name type="scientific">Sphingomonas suaedae</name>
    <dbReference type="NCBI Taxonomy" id="2599297"/>
    <lineage>
        <taxon>Bacteria</taxon>
        <taxon>Pseudomonadati</taxon>
        <taxon>Pseudomonadota</taxon>
        <taxon>Alphaproteobacteria</taxon>
        <taxon>Sphingomonadales</taxon>
        <taxon>Sphingomonadaceae</taxon>
        <taxon>Sphingomonas</taxon>
    </lineage>
</organism>
<sequence length="220" mass="22329">MYFFLPFLALASIQSTYGPALPPEPVTAKPADLVLTDVERMLRVQGVSETGIRALRSVPMPQIARGATTAAQCAVEKLAEAEPIPLADLASAMEERDATAAAQAQAQTRYIIAALRVLDANDRRVFLKVVGSGELPIGGMPPPRPEAGRRGSASAERGPPGGVGPGGQGRRSEGGGAQRGNMPGGGPGGPGGPDGRGGPPAGFAERGPAPTSGCERYLGG</sequence>
<evidence type="ECO:0000313" key="3">
    <source>
        <dbReference type="Proteomes" id="UP000318055"/>
    </source>
</evidence>
<protein>
    <submittedName>
        <fullName evidence="2">Uncharacterized protein</fullName>
    </submittedName>
</protein>
<dbReference type="EMBL" id="CP042239">
    <property type="protein sequence ID" value="QDX25297.1"/>
    <property type="molecule type" value="Genomic_DNA"/>
</dbReference>
<dbReference type="RefSeq" id="WP_145845228.1">
    <property type="nucleotide sequence ID" value="NZ_CP042239.1"/>
</dbReference>
<name>A0A518RCV0_9SPHN</name>
<proteinExistence type="predicted"/>
<evidence type="ECO:0000313" key="2">
    <source>
        <dbReference type="EMBL" id="QDX25297.1"/>
    </source>
</evidence>
<evidence type="ECO:0000256" key="1">
    <source>
        <dbReference type="SAM" id="MobiDB-lite"/>
    </source>
</evidence>
<keyword evidence="3" id="KW-1185">Reference proteome</keyword>
<dbReference type="AlphaFoldDB" id="A0A518RCV0"/>